<comment type="caution">
    <text evidence="1">The sequence shown here is derived from an EMBL/GenBank/DDBJ whole genome shotgun (WGS) entry which is preliminary data.</text>
</comment>
<evidence type="ECO:0000313" key="2">
    <source>
        <dbReference type="Proteomes" id="UP001153461"/>
    </source>
</evidence>
<proteinExistence type="predicted"/>
<protein>
    <submittedName>
        <fullName evidence="1">Uncharacterized protein</fullName>
    </submittedName>
</protein>
<gene>
    <name evidence="1" type="ORF">PNAL_LOCUS10832</name>
</gene>
<dbReference type="OrthoDB" id="538223at2759"/>
<dbReference type="Proteomes" id="UP001153461">
    <property type="component" value="Unassembled WGS sequence"/>
</dbReference>
<sequence>MSLIGLASETVGTINALRSELTGNISTELAGFLQDANRFLLKHIQMINNTPLQVYCSGLAFSPTDSIIRRIFNNQRPSWMPVLPQVKKSWSAELQTLEGHFNWDSNVSSDNAHVKHGQGPHISVEHSWVCFGGEKVLWLPHEFRGRVCHAIKHDTLAMGYTNGRVLIIRLSTPFG</sequence>
<evidence type="ECO:0000313" key="1">
    <source>
        <dbReference type="EMBL" id="CAG8340509.1"/>
    </source>
</evidence>
<reference evidence="1" key="1">
    <citation type="submission" date="2021-07" db="EMBL/GenBank/DDBJ databases">
        <authorList>
            <person name="Branca A.L. A."/>
        </authorList>
    </citation>
    <scope>NUCLEOTIDE SEQUENCE</scope>
</reference>
<dbReference type="AlphaFoldDB" id="A0A9W4IN86"/>
<accession>A0A9W4IN86</accession>
<dbReference type="EMBL" id="CAJVNV010000647">
    <property type="protein sequence ID" value="CAG8340509.1"/>
    <property type="molecule type" value="Genomic_DNA"/>
</dbReference>
<organism evidence="1 2">
    <name type="scientific">Penicillium nalgiovense</name>
    <dbReference type="NCBI Taxonomy" id="60175"/>
    <lineage>
        <taxon>Eukaryota</taxon>
        <taxon>Fungi</taxon>
        <taxon>Dikarya</taxon>
        <taxon>Ascomycota</taxon>
        <taxon>Pezizomycotina</taxon>
        <taxon>Eurotiomycetes</taxon>
        <taxon>Eurotiomycetidae</taxon>
        <taxon>Eurotiales</taxon>
        <taxon>Aspergillaceae</taxon>
        <taxon>Penicillium</taxon>
    </lineage>
</organism>
<name>A0A9W4IN86_PENNA</name>